<gene>
    <name evidence="3" type="ORF">N656DRAFT_774262</name>
</gene>
<feature type="chain" id="PRO_5043054977" evidence="1">
    <location>
        <begin position="23"/>
        <end position="268"/>
    </location>
</feature>
<feature type="signal peptide" evidence="1">
    <location>
        <begin position="1"/>
        <end position="22"/>
    </location>
</feature>
<sequence length="268" mass="28681">MAVRAFAVLALAAILVSTPTAAEEMKTCGSASYFPLEYTCYNNSALCPISFTRPSVSCGAAGCYAPEQFSCEDGTTLKTLPDATSPFTLTAFGNRPGFGNMTVKACGNYLAIGANARECAACSSSAAARPGVSIRCSEYGNRTVLLPGGQMAVDVPGHQYWYVNPRDGVLQFTEALPSNSSLNATSPGTEFAGQNVKVYENGFFMYDRDNLPHFWLACLRTLPGGAIGTGRTWRIYAPISMNIGRGDCEQIKLVATATDRKRGAYRYD</sequence>
<keyword evidence="1" id="KW-0732">Signal</keyword>
<dbReference type="GO" id="GO:0030246">
    <property type="term" value="F:carbohydrate binding"/>
    <property type="evidence" value="ECO:0007669"/>
    <property type="project" value="InterPro"/>
</dbReference>
<evidence type="ECO:0000313" key="4">
    <source>
        <dbReference type="Proteomes" id="UP001302812"/>
    </source>
</evidence>
<feature type="domain" description="Endo-1,3(4)-beta-glucanase 1 carbohydrate binding" evidence="2">
    <location>
        <begin position="27"/>
        <end position="75"/>
    </location>
</feature>
<dbReference type="EMBL" id="MU853333">
    <property type="protein sequence ID" value="KAK4116072.1"/>
    <property type="molecule type" value="Genomic_DNA"/>
</dbReference>
<dbReference type="RefSeq" id="XP_064673642.1">
    <property type="nucleotide sequence ID" value="XM_064814233.1"/>
</dbReference>
<name>A0AAN6TKA5_9PEZI</name>
<keyword evidence="4" id="KW-1185">Reference proteome</keyword>
<reference evidence="3" key="2">
    <citation type="submission" date="2023-05" db="EMBL/GenBank/DDBJ databases">
        <authorList>
            <consortium name="Lawrence Berkeley National Laboratory"/>
            <person name="Steindorff A."/>
            <person name="Hensen N."/>
            <person name="Bonometti L."/>
            <person name="Westerberg I."/>
            <person name="Brannstrom I.O."/>
            <person name="Guillou S."/>
            <person name="Cros-Aarteil S."/>
            <person name="Calhoun S."/>
            <person name="Haridas S."/>
            <person name="Kuo A."/>
            <person name="Mondo S."/>
            <person name="Pangilinan J."/>
            <person name="Riley R."/>
            <person name="Labutti K."/>
            <person name="Andreopoulos B."/>
            <person name="Lipzen A."/>
            <person name="Chen C."/>
            <person name="Yanf M."/>
            <person name="Daum C."/>
            <person name="Ng V."/>
            <person name="Clum A."/>
            <person name="Ohm R."/>
            <person name="Martin F."/>
            <person name="Silar P."/>
            <person name="Natvig D."/>
            <person name="Lalanne C."/>
            <person name="Gautier V."/>
            <person name="Ament-Velasquez S.L."/>
            <person name="Kruys A."/>
            <person name="Hutchinson M.I."/>
            <person name="Powell A.J."/>
            <person name="Barry K."/>
            <person name="Miller A.N."/>
            <person name="Grigoriev I.V."/>
            <person name="Debuchy R."/>
            <person name="Gladieux P."/>
            <person name="Thoren M.H."/>
            <person name="Johannesson H."/>
        </authorList>
    </citation>
    <scope>NUCLEOTIDE SEQUENCE</scope>
    <source>
        <strain evidence="3">CBS 508.74</strain>
    </source>
</reference>
<evidence type="ECO:0000259" key="2">
    <source>
        <dbReference type="Pfam" id="PF10645"/>
    </source>
</evidence>
<proteinExistence type="predicted"/>
<dbReference type="Pfam" id="PF10645">
    <property type="entry name" value="Carb_bind"/>
    <property type="match status" value="1"/>
</dbReference>
<dbReference type="InterPro" id="IPR018909">
    <property type="entry name" value="Eng1_septum"/>
</dbReference>
<evidence type="ECO:0000256" key="1">
    <source>
        <dbReference type="SAM" id="SignalP"/>
    </source>
</evidence>
<dbReference type="AlphaFoldDB" id="A0AAN6TKA5"/>
<comment type="caution">
    <text evidence="3">The sequence shown here is derived from an EMBL/GenBank/DDBJ whole genome shotgun (WGS) entry which is preliminary data.</text>
</comment>
<dbReference type="Proteomes" id="UP001302812">
    <property type="component" value="Unassembled WGS sequence"/>
</dbReference>
<dbReference type="GeneID" id="89938358"/>
<organism evidence="3 4">
    <name type="scientific">Canariomyces notabilis</name>
    <dbReference type="NCBI Taxonomy" id="2074819"/>
    <lineage>
        <taxon>Eukaryota</taxon>
        <taxon>Fungi</taxon>
        <taxon>Dikarya</taxon>
        <taxon>Ascomycota</taxon>
        <taxon>Pezizomycotina</taxon>
        <taxon>Sordariomycetes</taxon>
        <taxon>Sordariomycetidae</taxon>
        <taxon>Sordariales</taxon>
        <taxon>Chaetomiaceae</taxon>
        <taxon>Canariomyces</taxon>
    </lineage>
</organism>
<evidence type="ECO:0000313" key="3">
    <source>
        <dbReference type="EMBL" id="KAK4116072.1"/>
    </source>
</evidence>
<accession>A0AAN6TKA5</accession>
<reference evidence="3" key="1">
    <citation type="journal article" date="2023" name="Mol. Phylogenet. Evol.">
        <title>Genome-scale phylogeny and comparative genomics of the fungal order Sordariales.</title>
        <authorList>
            <person name="Hensen N."/>
            <person name="Bonometti L."/>
            <person name="Westerberg I."/>
            <person name="Brannstrom I.O."/>
            <person name="Guillou S."/>
            <person name="Cros-Aarteil S."/>
            <person name="Calhoun S."/>
            <person name="Haridas S."/>
            <person name="Kuo A."/>
            <person name="Mondo S."/>
            <person name="Pangilinan J."/>
            <person name="Riley R."/>
            <person name="LaButti K."/>
            <person name="Andreopoulos B."/>
            <person name="Lipzen A."/>
            <person name="Chen C."/>
            <person name="Yan M."/>
            <person name="Daum C."/>
            <person name="Ng V."/>
            <person name="Clum A."/>
            <person name="Steindorff A."/>
            <person name="Ohm R.A."/>
            <person name="Martin F."/>
            <person name="Silar P."/>
            <person name="Natvig D.O."/>
            <person name="Lalanne C."/>
            <person name="Gautier V."/>
            <person name="Ament-Velasquez S.L."/>
            <person name="Kruys A."/>
            <person name="Hutchinson M.I."/>
            <person name="Powell A.J."/>
            <person name="Barry K."/>
            <person name="Miller A.N."/>
            <person name="Grigoriev I.V."/>
            <person name="Debuchy R."/>
            <person name="Gladieux P."/>
            <person name="Hiltunen Thoren M."/>
            <person name="Johannesson H."/>
        </authorList>
    </citation>
    <scope>NUCLEOTIDE SEQUENCE</scope>
    <source>
        <strain evidence="3">CBS 508.74</strain>
    </source>
</reference>
<protein>
    <submittedName>
        <fullName evidence="3">Carbohydrate-binding module family 52 protein</fullName>
    </submittedName>
</protein>